<proteinExistence type="inferred from homology"/>
<reference evidence="3 4" key="1">
    <citation type="submission" date="2019-06" db="EMBL/GenBank/DDBJ databases">
        <title>A chromosomal-level reference genome of Carpinus fangiana (Coryloideae, Betulaceae).</title>
        <authorList>
            <person name="Yang X."/>
            <person name="Wang Z."/>
            <person name="Zhang L."/>
            <person name="Hao G."/>
            <person name="Liu J."/>
            <person name="Yang Y."/>
        </authorList>
    </citation>
    <scope>NUCLEOTIDE SEQUENCE [LARGE SCALE GENOMIC DNA]</scope>
    <source>
        <strain evidence="3">Cfa_2016G</strain>
        <tissue evidence="3">Leaf</tissue>
    </source>
</reference>
<dbReference type="EMBL" id="CM017325">
    <property type="protein sequence ID" value="KAE8056181.1"/>
    <property type="molecule type" value="Genomic_DNA"/>
</dbReference>
<dbReference type="GO" id="GO:0007165">
    <property type="term" value="P:signal transduction"/>
    <property type="evidence" value="ECO:0007669"/>
    <property type="project" value="TreeGrafter"/>
</dbReference>
<feature type="compositionally biased region" description="Low complexity" evidence="2">
    <location>
        <begin position="592"/>
        <end position="605"/>
    </location>
</feature>
<feature type="region of interest" description="Disordered" evidence="2">
    <location>
        <begin position="592"/>
        <end position="621"/>
    </location>
</feature>
<name>A0A5N6R6B4_9ROSI</name>
<evidence type="ECO:0000313" key="3">
    <source>
        <dbReference type="EMBL" id="KAE8056181.1"/>
    </source>
</evidence>
<evidence type="ECO:0000313" key="4">
    <source>
        <dbReference type="Proteomes" id="UP000327013"/>
    </source>
</evidence>
<sequence length="1171" mass="131079">MATGVELTETDRVVSGIVLSFPVNDDTASSSSSSQPPKVPRRLRRRLLEPKIPSTAEEIEAKLRGAHLRRQQYYELLSSKARPKSRSPQRSSSSRQGDLGQRLEAKLNAAEQKRLSILAKVQMRLARLDELRQAAKTGVEMRFEKERDELGMKVESRVQQAEANRMLLLKASRQRRLAKREQAAKLLMQKMIQDSKYKECVRAAILRKRTTAEKKRLGLLEAEKTKAHAMVSQVQRVAKSIYTQREFERMRMKDQLEDRLQRAKKQRAEYLRQRRSSHDSVLVISKTMQDQGEYFPRKLARCWRQFVRLRKTTSALAKAFTSLEISEKSVKSMPFEQLALQIESDTTIQAVKALLDRLESRYMISRAVRSRPSSLENIDHLLKRVASPIRKGNTSTKRKGSKAFDSSKELARSPVKLSRYPVRVVLCAYMILGFPDTVISGNGVHEAALAESAANFTRDFELLIKIILEGAIQNAEEKTTIPCQITFRSQLEAFDKAWCSYLYHFVVWKVKDAKSLEEDLVRAACQLELSMMQTCKPIPEKGDNGPILKQVTEDRELLRTKVQHLSGNAGLERMECALSDMRSRFLKARDSGSSSAAPFPSISSSCLPKSPDDSLASVPGEMNNLAEGCESLSPIVHSLSERDDSSSCKVVGSSNDFNGSAHGHPSFDAMLVGENELLVNEIVHEHRHDFADSFIINDEDKNSLNEKVRETMEKAFWDGIMESMKQEEPDFSWVLKLMKEVRDELCEMSPQSWKQEIVDAIDIDILSKLGNLDVDYFGRILEFALLTLQKLSAPANDDEMKTTHHKLLKELEEISQSGEKSNASFALLMIRGLRFVLQRIQTLKREISKARIRIMEPLIKGPAGLEYLKKAFANRYGSPVNATTSLPLTRQWLSSVRVVAEEEWDEYRDSQSTMASNGRLSQGLPPTTLRTGGSIVVSSKLGSPTVSATGKEQPECKGERVELLVRLGLLKLVSEIGGLALETLPETLKLNFARLRAVQSQLQKIIVISTSMLVLRQTLLSENLVTSPLDMDNIVSTCVKQLSDLLDSVEDVGVPEIVETISGFPQGCDHVLDVGKFQARKHVMANMLAKSLQAGDPIFARVSRTAYLAGRGAVLGGNGTKGRKLVETALQRLGAALLTDKLMEAAEVLIVVAVVSGNVHGAWYEELLNSL</sequence>
<gene>
    <name evidence="3" type="ORF">FH972_012973</name>
</gene>
<dbReference type="OrthoDB" id="276323at2759"/>
<accession>A0A5N6R6B4</accession>
<evidence type="ECO:0000256" key="1">
    <source>
        <dbReference type="ARBA" id="ARBA00010954"/>
    </source>
</evidence>
<dbReference type="AlphaFoldDB" id="A0A5N6R6B4"/>
<dbReference type="PANTHER" id="PTHR12832">
    <property type="entry name" value="TESTIS-SPECIFIC PROTEIN PBS13 T-COMPLEX 11"/>
    <property type="match status" value="1"/>
</dbReference>
<keyword evidence="4" id="KW-1185">Reference proteome</keyword>
<evidence type="ECO:0008006" key="5">
    <source>
        <dbReference type="Google" id="ProtNLM"/>
    </source>
</evidence>
<dbReference type="InterPro" id="IPR008862">
    <property type="entry name" value="Tcp11"/>
</dbReference>
<protein>
    <recommendedName>
        <fullName evidence="5">T-complex protein 11</fullName>
    </recommendedName>
</protein>
<dbReference type="Proteomes" id="UP000327013">
    <property type="component" value="Chromosome 5"/>
</dbReference>
<evidence type="ECO:0000256" key="2">
    <source>
        <dbReference type="SAM" id="MobiDB-lite"/>
    </source>
</evidence>
<feature type="region of interest" description="Disordered" evidence="2">
    <location>
        <begin position="77"/>
        <end position="100"/>
    </location>
</feature>
<dbReference type="Pfam" id="PF05794">
    <property type="entry name" value="Tcp11"/>
    <property type="match status" value="1"/>
</dbReference>
<dbReference type="PANTHER" id="PTHR12832:SF11">
    <property type="entry name" value="LD23868P"/>
    <property type="match status" value="1"/>
</dbReference>
<comment type="similarity">
    <text evidence="1">Belongs to the TCP11 family.</text>
</comment>
<organism evidence="3 4">
    <name type="scientific">Carpinus fangiana</name>
    <dbReference type="NCBI Taxonomy" id="176857"/>
    <lineage>
        <taxon>Eukaryota</taxon>
        <taxon>Viridiplantae</taxon>
        <taxon>Streptophyta</taxon>
        <taxon>Embryophyta</taxon>
        <taxon>Tracheophyta</taxon>
        <taxon>Spermatophyta</taxon>
        <taxon>Magnoliopsida</taxon>
        <taxon>eudicotyledons</taxon>
        <taxon>Gunneridae</taxon>
        <taxon>Pentapetalae</taxon>
        <taxon>rosids</taxon>
        <taxon>fabids</taxon>
        <taxon>Fagales</taxon>
        <taxon>Betulaceae</taxon>
        <taxon>Carpinus</taxon>
    </lineage>
</organism>